<evidence type="ECO:0000313" key="2">
    <source>
        <dbReference type="Proteomes" id="UP000193685"/>
    </source>
</evidence>
<dbReference type="Gene3D" id="3.30.450.70">
    <property type="match status" value="1"/>
</dbReference>
<dbReference type="Proteomes" id="UP000193685">
    <property type="component" value="Unassembled WGS sequence"/>
</dbReference>
<dbReference type="InterPro" id="IPR006722">
    <property type="entry name" value="Sedlin"/>
</dbReference>
<dbReference type="PANTHER" id="PTHR12403">
    <property type="entry name" value="TRAFFICKING PROTEIN PARTICLE COMPLEX SUBUNIT 2"/>
    <property type="match status" value="1"/>
</dbReference>
<keyword evidence="2" id="KW-1185">Reference proteome</keyword>
<dbReference type="OrthoDB" id="18320at2759"/>
<organism evidence="1 2">
    <name type="scientific">Protomyces lactucae-debilis</name>
    <dbReference type="NCBI Taxonomy" id="2754530"/>
    <lineage>
        <taxon>Eukaryota</taxon>
        <taxon>Fungi</taxon>
        <taxon>Dikarya</taxon>
        <taxon>Ascomycota</taxon>
        <taxon>Taphrinomycotina</taxon>
        <taxon>Taphrinomycetes</taxon>
        <taxon>Taphrinales</taxon>
        <taxon>Protomycetaceae</taxon>
        <taxon>Protomyces</taxon>
    </lineage>
</organism>
<dbReference type="AlphaFoldDB" id="A0A1Y2F3P4"/>
<gene>
    <name evidence="1" type="ORF">BCR37DRAFT_106915</name>
</gene>
<dbReference type="GeneID" id="63782492"/>
<dbReference type="OMA" id="QNPFYEP"/>
<protein>
    <submittedName>
        <fullName evidence="1">Sedlin</fullName>
    </submittedName>
</protein>
<comment type="caution">
    <text evidence="1">The sequence shown here is derived from an EMBL/GenBank/DDBJ whole genome shotgun (WGS) entry which is preliminary data.</text>
</comment>
<dbReference type="SUPFAM" id="SSF64356">
    <property type="entry name" value="SNARE-like"/>
    <property type="match status" value="1"/>
</dbReference>
<name>A0A1Y2F3P4_PROLT</name>
<dbReference type="RefSeq" id="XP_040723409.1">
    <property type="nucleotide sequence ID" value="XM_040865893.1"/>
</dbReference>
<dbReference type="InterPro" id="IPR011012">
    <property type="entry name" value="Longin-like_dom_sf"/>
</dbReference>
<proteinExistence type="predicted"/>
<reference evidence="1 2" key="1">
    <citation type="submission" date="2016-07" db="EMBL/GenBank/DDBJ databases">
        <title>Pervasive Adenine N6-methylation of Active Genes in Fungi.</title>
        <authorList>
            <consortium name="DOE Joint Genome Institute"/>
            <person name="Mondo S.J."/>
            <person name="Dannebaum R.O."/>
            <person name="Kuo R.C."/>
            <person name="Labutti K."/>
            <person name="Haridas S."/>
            <person name="Kuo A."/>
            <person name="Salamov A."/>
            <person name="Ahrendt S.R."/>
            <person name="Lipzen A."/>
            <person name="Sullivan W."/>
            <person name="Andreopoulos W.B."/>
            <person name="Clum A."/>
            <person name="Lindquist E."/>
            <person name="Daum C."/>
            <person name="Ramamoorthy G.K."/>
            <person name="Gryganskyi A."/>
            <person name="Culley D."/>
            <person name="Magnuson J.K."/>
            <person name="James T.Y."/>
            <person name="O'Malley M.A."/>
            <person name="Stajich J.E."/>
            <person name="Spatafora J.W."/>
            <person name="Visel A."/>
            <person name="Grigoriev I.V."/>
        </authorList>
    </citation>
    <scope>NUCLEOTIDE SEQUENCE [LARGE SCALE GENOMIC DNA]</scope>
    <source>
        <strain evidence="1 2">12-1054</strain>
    </source>
</reference>
<dbReference type="EMBL" id="MCFI01000017">
    <property type="protein sequence ID" value="ORY78528.1"/>
    <property type="molecule type" value="Genomic_DNA"/>
</dbReference>
<dbReference type="GO" id="GO:0005737">
    <property type="term" value="C:cytoplasm"/>
    <property type="evidence" value="ECO:0007669"/>
    <property type="project" value="GOC"/>
</dbReference>
<evidence type="ECO:0000313" key="1">
    <source>
        <dbReference type="EMBL" id="ORY78528.1"/>
    </source>
</evidence>
<accession>A0A1Y2F3P4</accession>
<dbReference type="Pfam" id="PF04628">
    <property type="entry name" value="Sedlin_N"/>
    <property type="match status" value="1"/>
</dbReference>
<sequence length="154" mass="17390">MITFVGIIGKHDKPLYLKAFTGSLYDDAQLIEWTYAACDVFYERLQNASTAAKPQESYFGLLTAYPRVSLYGLLTNTHIKIVLAIQETELLISESMVKSVLTRIHAAYIRAVLNPFHLRRVDDNEPISSLAMDKAISHIISTWPTPAKRQPVHD</sequence>
<dbReference type="STRING" id="56484.A0A1Y2F3P4"/>
<dbReference type="GO" id="GO:0006888">
    <property type="term" value="P:endoplasmic reticulum to Golgi vesicle-mediated transport"/>
    <property type="evidence" value="ECO:0007669"/>
    <property type="project" value="InterPro"/>
</dbReference>